<keyword evidence="2" id="KW-0813">Transport</keyword>
<proteinExistence type="predicted"/>
<name>A0ABV9FKP1_9BACL</name>
<feature type="transmembrane region" description="Helical" evidence="7">
    <location>
        <begin position="97"/>
        <end position="118"/>
    </location>
</feature>
<keyword evidence="10" id="KW-1185">Reference proteome</keyword>
<protein>
    <submittedName>
        <fullName evidence="9">MFS transporter</fullName>
    </submittedName>
</protein>
<feature type="transmembrane region" description="Helical" evidence="7">
    <location>
        <begin position="203"/>
        <end position="224"/>
    </location>
</feature>
<feature type="transmembrane region" description="Helical" evidence="7">
    <location>
        <begin position="236"/>
        <end position="253"/>
    </location>
</feature>
<dbReference type="InterPro" id="IPR050189">
    <property type="entry name" value="MFS_Efflux_Transporters"/>
</dbReference>
<dbReference type="RefSeq" id="WP_378102433.1">
    <property type="nucleotide sequence ID" value="NZ_JBHSEP010000031.1"/>
</dbReference>
<feature type="transmembrane region" description="Helical" evidence="7">
    <location>
        <begin position="290"/>
        <end position="309"/>
    </location>
</feature>
<feature type="transmembrane region" description="Helical" evidence="7">
    <location>
        <begin position="72"/>
        <end position="91"/>
    </location>
</feature>
<evidence type="ECO:0000256" key="5">
    <source>
        <dbReference type="ARBA" id="ARBA00022989"/>
    </source>
</evidence>
<feature type="transmembrane region" description="Helical" evidence="7">
    <location>
        <begin position="355"/>
        <end position="376"/>
    </location>
</feature>
<dbReference type="Pfam" id="PF07690">
    <property type="entry name" value="MFS_1"/>
    <property type="match status" value="1"/>
</dbReference>
<evidence type="ECO:0000313" key="10">
    <source>
        <dbReference type="Proteomes" id="UP001596028"/>
    </source>
</evidence>
<feature type="transmembrane region" description="Helical" evidence="7">
    <location>
        <begin position="130"/>
        <end position="148"/>
    </location>
</feature>
<evidence type="ECO:0000256" key="4">
    <source>
        <dbReference type="ARBA" id="ARBA00022692"/>
    </source>
</evidence>
<feature type="transmembrane region" description="Helical" evidence="7">
    <location>
        <begin position="265"/>
        <end position="284"/>
    </location>
</feature>
<sequence length="392" mass="41096">MKSTWKVYILVLITFLVGTSNYVISGILDRIAEALGTSVAAAGQLITVYSLAYAIGTPILMALTAKMERSRLLLYSLGFFIAANLLTSILSGFGFFIAGRIVTALGAGVVTVNALSIAAKIAPPGKQASAIANVTMGLTASLIVGVPLGRMIASAFSWKAVFLAIAIVGVMAMFVIAAVFPRIQGDKPVRLIKQLALLQKPQVLAALAITFFWLGGYSLAYTYLSPFLLEVTHLDESLISAALLVFGIASLIGSKVGGYSADKRGILFTLVAGMVLHVISLILLSFVGQSVIAVFAILILWSFAAWSSAPAQQFNLVTLVPESSGVMLSLNSSMMQLAMAFGAGIGGLIVNHVSLASITWFGILGVLIAIIAAFVLSSISSRYSAMQSANEC</sequence>
<feature type="transmembrane region" description="Helical" evidence="7">
    <location>
        <begin position="40"/>
        <end position="60"/>
    </location>
</feature>
<keyword evidence="5 7" id="KW-1133">Transmembrane helix</keyword>
<dbReference type="InterPro" id="IPR011701">
    <property type="entry name" value="MFS"/>
</dbReference>
<keyword evidence="4 7" id="KW-0812">Transmembrane</keyword>
<comment type="subcellular location">
    <subcellularLocation>
        <location evidence="1">Cell membrane</location>
        <topology evidence="1">Multi-pass membrane protein</topology>
    </subcellularLocation>
</comment>
<dbReference type="Gene3D" id="1.20.1250.20">
    <property type="entry name" value="MFS general substrate transporter like domains"/>
    <property type="match status" value="1"/>
</dbReference>
<comment type="caution">
    <text evidence="9">The sequence shown here is derived from an EMBL/GenBank/DDBJ whole genome shotgun (WGS) entry which is preliminary data.</text>
</comment>
<evidence type="ECO:0000256" key="1">
    <source>
        <dbReference type="ARBA" id="ARBA00004651"/>
    </source>
</evidence>
<evidence type="ECO:0000259" key="8">
    <source>
        <dbReference type="PROSITE" id="PS50850"/>
    </source>
</evidence>
<dbReference type="SUPFAM" id="SSF103473">
    <property type="entry name" value="MFS general substrate transporter"/>
    <property type="match status" value="1"/>
</dbReference>
<evidence type="ECO:0000313" key="9">
    <source>
        <dbReference type="EMBL" id="MFC4601828.1"/>
    </source>
</evidence>
<feature type="domain" description="Major facilitator superfamily (MFS) profile" evidence="8">
    <location>
        <begin position="6"/>
        <end position="380"/>
    </location>
</feature>
<dbReference type="InterPro" id="IPR020846">
    <property type="entry name" value="MFS_dom"/>
</dbReference>
<evidence type="ECO:0000256" key="2">
    <source>
        <dbReference type="ARBA" id="ARBA00022448"/>
    </source>
</evidence>
<dbReference type="PROSITE" id="PS50850">
    <property type="entry name" value="MFS"/>
    <property type="match status" value="1"/>
</dbReference>
<dbReference type="Proteomes" id="UP001596028">
    <property type="component" value="Unassembled WGS sequence"/>
</dbReference>
<evidence type="ECO:0000256" key="3">
    <source>
        <dbReference type="ARBA" id="ARBA00022475"/>
    </source>
</evidence>
<dbReference type="CDD" id="cd17324">
    <property type="entry name" value="MFS_NepI_like"/>
    <property type="match status" value="1"/>
</dbReference>
<dbReference type="PANTHER" id="PTHR43124:SF10">
    <property type="entry name" value="PURINE EFFLUX PUMP PBUE"/>
    <property type="match status" value="1"/>
</dbReference>
<keyword evidence="6 7" id="KW-0472">Membrane</keyword>
<dbReference type="PANTHER" id="PTHR43124">
    <property type="entry name" value="PURINE EFFLUX PUMP PBUE"/>
    <property type="match status" value="1"/>
</dbReference>
<feature type="transmembrane region" description="Helical" evidence="7">
    <location>
        <begin position="7"/>
        <end position="28"/>
    </location>
</feature>
<keyword evidence="3" id="KW-1003">Cell membrane</keyword>
<feature type="transmembrane region" description="Helical" evidence="7">
    <location>
        <begin position="330"/>
        <end position="349"/>
    </location>
</feature>
<dbReference type="EMBL" id="JBHSEP010000031">
    <property type="protein sequence ID" value="MFC4601828.1"/>
    <property type="molecule type" value="Genomic_DNA"/>
</dbReference>
<accession>A0ABV9FKP1</accession>
<gene>
    <name evidence="9" type="ORF">ACFO3S_26565</name>
</gene>
<evidence type="ECO:0000256" key="7">
    <source>
        <dbReference type="SAM" id="Phobius"/>
    </source>
</evidence>
<dbReference type="InterPro" id="IPR036259">
    <property type="entry name" value="MFS_trans_sf"/>
</dbReference>
<reference evidence="10" key="1">
    <citation type="journal article" date="2019" name="Int. J. Syst. Evol. Microbiol.">
        <title>The Global Catalogue of Microorganisms (GCM) 10K type strain sequencing project: providing services to taxonomists for standard genome sequencing and annotation.</title>
        <authorList>
            <consortium name="The Broad Institute Genomics Platform"/>
            <consortium name="The Broad Institute Genome Sequencing Center for Infectious Disease"/>
            <person name="Wu L."/>
            <person name="Ma J."/>
        </authorList>
    </citation>
    <scope>NUCLEOTIDE SEQUENCE [LARGE SCALE GENOMIC DNA]</scope>
    <source>
        <strain evidence="10">CCUG 49571</strain>
    </source>
</reference>
<evidence type="ECO:0000256" key="6">
    <source>
        <dbReference type="ARBA" id="ARBA00023136"/>
    </source>
</evidence>
<feature type="transmembrane region" description="Helical" evidence="7">
    <location>
        <begin position="160"/>
        <end position="183"/>
    </location>
</feature>
<organism evidence="9 10">
    <name type="scientific">Cohnella hongkongensis</name>
    <dbReference type="NCBI Taxonomy" id="178337"/>
    <lineage>
        <taxon>Bacteria</taxon>
        <taxon>Bacillati</taxon>
        <taxon>Bacillota</taxon>
        <taxon>Bacilli</taxon>
        <taxon>Bacillales</taxon>
        <taxon>Paenibacillaceae</taxon>
        <taxon>Cohnella</taxon>
    </lineage>
</organism>